<dbReference type="RefSeq" id="WP_048184120.1">
    <property type="nucleotide sequence ID" value="NZ_JXOJ01000003.1"/>
</dbReference>
<dbReference type="AlphaFoldDB" id="A0A0H1QYS4"/>
<dbReference type="STRING" id="1550566.SZ63_08280"/>
<keyword evidence="1" id="KW-0472">Membrane</keyword>
<dbReference type="OrthoDB" id="107554at2157"/>
<comment type="caution">
    <text evidence="2">The sequence shown here is derived from an EMBL/GenBank/DDBJ whole genome shotgun (WGS) entry which is preliminary data.</text>
</comment>
<protein>
    <submittedName>
        <fullName evidence="2">Uncharacterized protein</fullName>
    </submittedName>
</protein>
<keyword evidence="1" id="KW-0812">Transmembrane</keyword>
<feature type="transmembrane region" description="Helical" evidence="1">
    <location>
        <begin position="39"/>
        <end position="63"/>
    </location>
</feature>
<evidence type="ECO:0000313" key="2">
    <source>
        <dbReference type="EMBL" id="KLK87974.1"/>
    </source>
</evidence>
<gene>
    <name evidence="2" type="ORF">SZ63_08280</name>
</gene>
<dbReference type="PATRIC" id="fig|1550566.3.peg.1809"/>
<keyword evidence="1" id="KW-1133">Transmembrane helix</keyword>
<dbReference type="EMBL" id="JXOJ01000003">
    <property type="protein sequence ID" value="KLK87974.1"/>
    <property type="molecule type" value="Genomic_DNA"/>
</dbReference>
<feature type="transmembrane region" description="Helical" evidence="1">
    <location>
        <begin position="69"/>
        <end position="92"/>
    </location>
</feature>
<dbReference type="Proteomes" id="UP000035301">
    <property type="component" value="Unassembled WGS sequence"/>
</dbReference>
<feature type="transmembrane region" description="Helical" evidence="1">
    <location>
        <begin position="12"/>
        <end position="32"/>
    </location>
</feature>
<organism evidence="2 3">
    <name type="scientific">Methanoculleus sediminis</name>
    <dbReference type="NCBI Taxonomy" id="1550566"/>
    <lineage>
        <taxon>Archaea</taxon>
        <taxon>Methanobacteriati</taxon>
        <taxon>Methanobacteriota</taxon>
        <taxon>Stenosarchaea group</taxon>
        <taxon>Methanomicrobia</taxon>
        <taxon>Methanomicrobiales</taxon>
        <taxon>Methanomicrobiaceae</taxon>
        <taxon>Methanoculleus</taxon>
    </lineage>
</organism>
<sequence>MNGLQIETIQQMLAIVTLLLGVLLIGIIFNAYRIVKQPTLLLFIYGLFTLVVGITFADLVSVFTPDEFIIAWSAIFSHIVVVLGLCVMAYGIMRG</sequence>
<reference evidence="2 3" key="1">
    <citation type="journal article" date="2015" name="Int. J. Syst. Evol. Microbiol.">
        <title>Methanoculleus sediminis sp. nov., a methanogen from sediments near a submarine mud volcano.</title>
        <authorList>
            <person name="Chen S.C."/>
            <person name="Chen M.F."/>
            <person name="Lai M.C."/>
            <person name="Weng C.Y."/>
            <person name="Wu S.Y."/>
            <person name="Lin S."/>
            <person name="Yang T.F."/>
            <person name="Chen P.C."/>
        </authorList>
    </citation>
    <scope>NUCLEOTIDE SEQUENCE [LARGE SCALE GENOMIC DNA]</scope>
    <source>
        <strain evidence="2 3">S3Fa</strain>
    </source>
</reference>
<evidence type="ECO:0000313" key="3">
    <source>
        <dbReference type="Proteomes" id="UP000035301"/>
    </source>
</evidence>
<evidence type="ECO:0000256" key="1">
    <source>
        <dbReference type="SAM" id="Phobius"/>
    </source>
</evidence>
<keyword evidence="3" id="KW-1185">Reference proteome</keyword>
<accession>A0A0H1QYS4</accession>
<proteinExistence type="predicted"/>
<name>A0A0H1QYS4_9EURY</name>